<proteinExistence type="inferred from homology"/>
<accession>A0ABU8X0I5</accession>
<sequence>MTSISTNNWDTAFGIKFRDANATIVAQKSSPASFNGSHAVIGGAIDVTGTFGDWRMSGGSGSLLHMTVPITAGTVSGAGLPQASYAGSAIIQISLGFIPQAGQTTVNKLKVDTAAPASVLGLTLSSGPADASDAIQGALGDWLNANLRQFNHVFAAVDINTAVDTGDFAWLQPTYLGYAIWTENIASVDDYLFGVLAMTEGRSGSRLSPELDPAIIPAGCDAGFLIAPTCVMRQLFEPHVEILFKDDTPASFDYMDDGMTLYNTTPLGLPDFTLSNGEKVTDATINADGFNLAIGTGSVIISFTGMSFTYKTGYTVTVDYRSVNAMGTDSDGHLQLTQTGVPTVSMNISESSGEKWKDILVSVGISLGAAIVGAVCGGLLEAGLAARAAATAVSAGVDASIDGVVGIELDAVVDAMTPEEQMESDIAALKQAVTELENPDAVTSFKGFFKTNGAKLLGAVVGAAAGGGLSSIPIILDGYAEDDKDNMPTLDAFAANAIGSTQWAQGTSYKLTSAALNSSLQLGLVAVKT</sequence>
<name>A0ABU8X0I5_9BURK</name>
<protein>
    <submittedName>
        <fullName evidence="4">TULIP family P47-like protein</fullName>
    </submittedName>
</protein>
<dbReference type="RefSeq" id="WP_340333419.1">
    <property type="nucleotide sequence ID" value="NZ_JBBKZS010000001.1"/>
</dbReference>
<keyword evidence="5" id="KW-1185">Reference proteome</keyword>
<dbReference type="Pfam" id="PF06597">
    <property type="entry name" value="Clostridium_P47"/>
    <property type="match status" value="1"/>
</dbReference>
<comment type="caution">
    <text evidence="4">The sequence shown here is derived from an EMBL/GenBank/DDBJ whole genome shotgun (WGS) entry which is preliminary data.</text>
</comment>
<evidence type="ECO:0000313" key="5">
    <source>
        <dbReference type="Proteomes" id="UP001367030"/>
    </source>
</evidence>
<evidence type="ECO:0000256" key="1">
    <source>
        <dbReference type="ARBA" id="ARBA00023026"/>
    </source>
</evidence>
<reference evidence="4 5" key="1">
    <citation type="submission" date="2024-03" db="EMBL/GenBank/DDBJ databases">
        <title>Novel species of the genus Variovorax.</title>
        <authorList>
            <person name="Liu Q."/>
            <person name="Xin Y.-H."/>
        </authorList>
    </citation>
    <scope>NUCLEOTIDE SEQUENCE [LARGE SCALE GENOMIC DNA]</scope>
    <source>
        <strain evidence="4 5">KACC 18901</strain>
    </source>
</reference>
<organism evidence="4 5">
    <name type="scientific">Variovorax robiniae</name>
    <dbReference type="NCBI Taxonomy" id="1836199"/>
    <lineage>
        <taxon>Bacteria</taxon>
        <taxon>Pseudomonadati</taxon>
        <taxon>Pseudomonadota</taxon>
        <taxon>Betaproteobacteria</taxon>
        <taxon>Burkholderiales</taxon>
        <taxon>Comamonadaceae</taxon>
        <taxon>Variovorax</taxon>
    </lineage>
</organism>
<gene>
    <name evidence="4" type="ORF">WKW79_02010</name>
</gene>
<comment type="similarity">
    <text evidence="2">Belongs to the TULIP P47 family.</text>
</comment>
<dbReference type="InterPro" id="IPR010567">
    <property type="entry name" value="OrfX2/OrfX3/P47"/>
</dbReference>
<evidence type="ECO:0000259" key="3">
    <source>
        <dbReference type="Pfam" id="PF06597"/>
    </source>
</evidence>
<evidence type="ECO:0000256" key="2">
    <source>
        <dbReference type="ARBA" id="ARBA00035010"/>
    </source>
</evidence>
<evidence type="ECO:0000313" key="4">
    <source>
        <dbReference type="EMBL" id="MEJ8853323.1"/>
    </source>
</evidence>
<dbReference type="Proteomes" id="UP001367030">
    <property type="component" value="Unassembled WGS sequence"/>
</dbReference>
<keyword evidence="1" id="KW-0843">Virulence</keyword>
<dbReference type="EMBL" id="JBBKZS010000001">
    <property type="protein sequence ID" value="MEJ8853323.1"/>
    <property type="molecule type" value="Genomic_DNA"/>
</dbReference>
<feature type="domain" description="Protein OrfX2/OrfX3/P47" evidence="3">
    <location>
        <begin position="6"/>
        <end position="426"/>
    </location>
</feature>